<gene>
    <name evidence="2" type="ORF">CUNI_LOCUS13871</name>
</gene>
<feature type="non-terminal residue" evidence="2">
    <location>
        <position position="1"/>
    </location>
</feature>
<evidence type="ECO:0000256" key="1">
    <source>
        <dbReference type="SAM" id="Phobius"/>
    </source>
</evidence>
<proteinExistence type="predicted"/>
<keyword evidence="1" id="KW-0812">Transmembrane</keyword>
<accession>A0A8S3ZFV5</accession>
<evidence type="ECO:0008006" key="4">
    <source>
        <dbReference type="Google" id="ProtNLM"/>
    </source>
</evidence>
<feature type="transmembrane region" description="Helical" evidence="1">
    <location>
        <begin position="217"/>
        <end position="235"/>
    </location>
</feature>
<feature type="transmembrane region" description="Helical" evidence="1">
    <location>
        <begin position="6"/>
        <end position="28"/>
    </location>
</feature>
<keyword evidence="3" id="KW-1185">Reference proteome</keyword>
<feature type="transmembrane region" description="Helical" evidence="1">
    <location>
        <begin position="180"/>
        <end position="205"/>
    </location>
</feature>
<sequence length="260" mass="29635">MPGFGVALAWMIISPFAFLTDCFSIFFILHYKPLYHSCDVAFISLCVTMATNAWLLLPIPAVAKLADVYWSQSLCAFYTWLSTTLRCSHILVLLVLNVYWMASLRVSNKSNVFISSKPITVSVCICWFISLVIGLIPDVALTKYSADRFHLPTISGGIRTSALIHAKYNELNMTIELCRLVLLFSMASSVLNAVPLLASQFVQLIQEYSRETLETTLLWLLLIEALILPHLLWLLSRRYRHAVMYTWRVFVLRDTSAREE</sequence>
<dbReference type="OrthoDB" id="9887972at2759"/>
<evidence type="ECO:0000313" key="2">
    <source>
        <dbReference type="EMBL" id="CAG5128313.1"/>
    </source>
</evidence>
<dbReference type="Proteomes" id="UP000678393">
    <property type="component" value="Unassembled WGS sequence"/>
</dbReference>
<name>A0A8S3ZFV5_9EUPU</name>
<feature type="transmembrane region" description="Helical" evidence="1">
    <location>
        <begin position="149"/>
        <end position="168"/>
    </location>
</feature>
<comment type="caution">
    <text evidence="2">The sequence shown here is derived from an EMBL/GenBank/DDBJ whole genome shotgun (WGS) entry which is preliminary data.</text>
</comment>
<keyword evidence="1" id="KW-0472">Membrane</keyword>
<feature type="transmembrane region" description="Helical" evidence="1">
    <location>
        <begin position="77"/>
        <end position="99"/>
    </location>
</feature>
<protein>
    <recommendedName>
        <fullName evidence="4">G-protein coupled receptors family 1 profile domain-containing protein</fullName>
    </recommendedName>
</protein>
<dbReference type="AlphaFoldDB" id="A0A8S3ZFV5"/>
<reference evidence="2" key="1">
    <citation type="submission" date="2021-04" db="EMBL/GenBank/DDBJ databases">
        <authorList>
            <consortium name="Molecular Ecology Group"/>
        </authorList>
    </citation>
    <scope>NUCLEOTIDE SEQUENCE</scope>
</reference>
<feature type="transmembrane region" description="Helical" evidence="1">
    <location>
        <begin position="119"/>
        <end position="137"/>
    </location>
</feature>
<dbReference type="EMBL" id="CAJHNH020003006">
    <property type="protein sequence ID" value="CAG5128313.1"/>
    <property type="molecule type" value="Genomic_DNA"/>
</dbReference>
<feature type="transmembrane region" description="Helical" evidence="1">
    <location>
        <begin position="40"/>
        <end position="57"/>
    </location>
</feature>
<organism evidence="2 3">
    <name type="scientific">Candidula unifasciata</name>
    <dbReference type="NCBI Taxonomy" id="100452"/>
    <lineage>
        <taxon>Eukaryota</taxon>
        <taxon>Metazoa</taxon>
        <taxon>Spiralia</taxon>
        <taxon>Lophotrochozoa</taxon>
        <taxon>Mollusca</taxon>
        <taxon>Gastropoda</taxon>
        <taxon>Heterobranchia</taxon>
        <taxon>Euthyneura</taxon>
        <taxon>Panpulmonata</taxon>
        <taxon>Eupulmonata</taxon>
        <taxon>Stylommatophora</taxon>
        <taxon>Helicina</taxon>
        <taxon>Helicoidea</taxon>
        <taxon>Geomitridae</taxon>
        <taxon>Candidula</taxon>
    </lineage>
</organism>
<keyword evidence="1" id="KW-1133">Transmembrane helix</keyword>
<evidence type="ECO:0000313" key="3">
    <source>
        <dbReference type="Proteomes" id="UP000678393"/>
    </source>
</evidence>